<evidence type="ECO:0000256" key="4">
    <source>
        <dbReference type="ARBA" id="ARBA00023004"/>
    </source>
</evidence>
<dbReference type="Proteomes" id="UP001630127">
    <property type="component" value="Unassembled WGS sequence"/>
</dbReference>
<evidence type="ECO:0000313" key="7">
    <source>
        <dbReference type="Proteomes" id="UP001630127"/>
    </source>
</evidence>
<dbReference type="PANTHER" id="PTHR47947:SF13">
    <property type="entry name" value="CYTOCHROME P450, FAMILY 81, SUBFAMILY K, POLYPEPTIDE 1-RELATED"/>
    <property type="match status" value="1"/>
</dbReference>
<proteinExistence type="predicted"/>
<dbReference type="PANTHER" id="PTHR47947">
    <property type="entry name" value="CYTOCHROME P450 82C3-RELATED"/>
    <property type="match status" value="1"/>
</dbReference>
<gene>
    <name evidence="6" type="ORF">ACH5RR_034939</name>
</gene>
<evidence type="ECO:0000256" key="3">
    <source>
        <dbReference type="ARBA" id="ARBA00023002"/>
    </source>
</evidence>
<evidence type="ECO:0000256" key="5">
    <source>
        <dbReference type="ARBA" id="ARBA00023033"/>
    </source>
</evidence>
<keyword evidence="2" id="KW-0479">Metal-binding</keyword>
<dbReference type="InterPro" id="IPR036396">
    <property type="entry name" value="Cyt_P450_sf"/>
</dbReference>
<dbReference type="InterPro" id="IPR001128">
    <property type="entry name" value="Cyt_P450"/>
</dbReference>
<reference evidence="6 7" key="1">
    <citation type="submission" date="2024-11" db="EMBL/GenBank/DDBJ databases">
        <title>A near-complete genome assembly of Cinchona calisaya.</title>
        <authorList>
            <person name="Lian D.C."/>
            <person name="Zhao X.W."/>
            <person name="Wei L."/>
        </authorList>
    </citation>
    <scope>NUCLEOTIDE SEQUENCE [LARGE SCALE GENOMIC DNA]</scope>
    <source>
        <tissue evidence="6">Nenye</tissue>
    </source>
</reference>
<keyword evidence="1" id="KW-0349">Heme</keyword>
<protein>
    <recommendedName>
        <fullName evidence="8">Cytochrome P450</fullName>
    </recommendedName>
</protein>
<keyword evidence="3" id="KW-0560">Oxidoreductase</keyword>
<organism evidence="6 7">
    <name type="scientific">Cinchona calisaya</name>
    <dbReference type="NCBI Taxonomy" id="153742"/>
    <lineage>
        <taxon>Eukaryota</taxon>
        <taxon>Viridiplantae</taxon>
        <taxon>Streptophyta</taxon>
        <taxon>Embryophyta</taxon>
        <taxon>Tracheophyta</taxon>
        <taxon>Spermatophyta</taxon>
        <taxon>Magnoliopsida</taxon>
        <taxon>eudicotyledons</taxon>
        <taxon>Gunneridae</taxon>
        <taxon>Pentapetalae</taxon>
        <taxon>asterids</taxon>
        <taxon>lamiids</taxon>
        <taxon>Gentianales</taxon>
        <taxon>Rubiaceae</taxon>
        <taxon>Cinchonoideae</taxon>
        <taxon>Cinchoneae</taxon>
        <taxon>Cinchona</taxon>
    </lineage>
</organism>
<keyword evidence="7" id="KW-1185">Reference proteome</keyword>
<name>A0ABD2YHR4_9GENT</name>
<dbReference type="Gene3D" id="1.10.630.10">
    <property type="entry name" value="Cytochrome P450"/>
    <property type="match status" value="1"/>
</dbReference>
<dbReference type="SUPFAM" id="SSF48264">
    <property type="entry name" value="Cytochrome P450"/>
    <property type="match status" value="1"/>
</dbReference>
<dbReference type="Pfam" id="PF00067">
    <property type="entry name" value="p450"/>
    <property type="match status" value="1"/>
</dbReference>
<dbReference type="AlphaFoldDB" id="A0ABD2YHR4"/>
<evidence type="ECO:0000256" key="1">
    <source>
        <dbReference type="ARBA" id="ARBA00022617"/>
    </source>
</evidence>
<accession>A0ABD2YHR4</accession>
<keyword evidence="5" id="KW-0503">Monooxygenase</keyword>
<evidence type="ECO:0008006" key="8">
    <source>
        <dbReference type="Google" id="ProtNLM"/>
    </source>
</evidence>
<dbReference type="InterPro" id="IPR050651">
    <property type="entry name" value="Plant_Cytochrome_P450_Monoox"/>
</dbReference>
<sequence length="86" mass="9809">MTRRKKGLIATLLSRQELEPDFQSDDHIKSVALQLRTEIDNNVGHGRLLDESDIPNLPYLRCVINETLRLYPLTPVLIPHCASKDC</sequence>
<keyword evidence="4" id="KW-0408">Iron</keyword>
<evidence type="ECO:0000256" key="2">
    <source>
        <dbReference type="ARBA" id="ARBA00022723"/>
    </source>
</evidence>
<comment type="caution">
    <text evidence="6">The sequence shown here is derived from an EMBL/GenBank/DDBJ whole genome shotgun (WGS) entry which is preliminary data.</text>
</comment>
<dbReference type="GO" id="GO:0046872">
    <property type="term" value="F:metal ion binding"/>
    <property type="evidence" value="ECO:0007669"/>
    <property type="project" value="UniProtKB-KW"/>
</dbReference>
<evidence type="ECO:0000313" key="6">
    <source>
        <dbReference type="EMBL" id="KAL3505098.1"/>
    </source>
</evidence>
<dbReference type="EMBL" id="JBJUIK010000014">
    <property type="protein sequence ID" value="KAL3505098.1"/>
    <property type="molecule type" value="Genomic_DNA"/>
</dbReference>
<dbReference type="GO" id="GO:0004497">
    <property type="term" value="F:monooxygenase activity"/>
    <property type="evidence" value="ECO:0007669"/>
    <property type="project" value="UniProtKB-KW"/>
</dbReference>